<dbReference type="EMBL" id="KV878238">
    <property type="protein sequence ID" value="OJZ89977.1"/>
    <property type="molecule type" value="Genomic_DNA"/>
</dbReference>
<dbReference type="AlphaFoldDB" id="A0A1M3TSW6"/>
<proteinExistence type="predicted"/>
<sequence length="72" mass="7860">MRSRDNGPTDRNCGASAKLRISLTMNSNTYSTYPNNPSPDIPLHQAVVLDRNLEIGAGFRGVIRDSQANGKE</sequence>
<gene>
    <name evidence="1" type="ORF">ASPFODRAFT_128311</name>
</gene>
<accession>A0A1M3TSW6</accession>
<protein>
    <submittedName>
        <fullName evidence="1">Uncharacterized protein</fullName>
    </submittedName>
</protein>
<dbReference type="Proteomes" id="UP000184063">
    <property type="component" value="Unassembled WGS sequence"/>
</dbReference>
<name>A0A1M3TSW6_ASPLC</name>
<reference evidence="2" key="1">
    <citation type="journal article" date="2017" name="Genome Biol.">
        <title>Comparative genomics reveals high biological diversity and specific adaptations in the industrially and medically important fungal genus Aspergillus.</title>
        <authorList>
            <person name="de Vries R.P."/>
            <person name="Riley R."/>
            <person name="Wiebenga A."/>
            <person name="Aguilar-Osorio G."/>
            <person name="Amillis S."/>
            <person name="Uchima C.A."/>
            <person name="Anderluh G."/>
            <person name="Asadollahi M."/>
            <person name="Askin M."/>
            <person name="Barry K."/>
            <person name="Battaglia E."/>
            <person name="Bayram O."/>
            <person name="Benocci T."/>
            <person name="Braus-Stromeyer S.A."/>
            <person name="Caldana C."/>
            <person name="Canovas D."/>
            <person name="Cerqueira G.C."/>
            <person name="Chen F."/>
            <person name="Chen W."/>
            <person name="Choi C."/>
            <person name="Clum A."/>
            <person name="Dos Santos R.A."/>
            <person name="Damasio A.R."/>
            <person name="Diallinas G."/>
            <person name="Emri T."/>
            <person name="Fekete E."/>
            <person name="Flipphi M."/>
            <person name="Freyberg S."/>
            <person name="Gallo A."/>
            <person name="Gournas C."/>
            <person name="Habgood R."/>
            <person name="Hainaut M."/>
            <person name="Harispe M.L."/>
            <person name="Henrissat B."/>
            <person name="Hilden K.S."/>
            <person name="Hope R."/>
            <person name="Hossain A."/>
            <person name="Karabika E."/>
            <person name="Karaffa L."/>
            <person name="Karanyi Z."/>
            <person name="Krasevec N."/>
            <person name="Kuo A."/>
            <person name="Kusch H."/>
            <person name="LaButti K."/>
            <person name="Lagendijk E.L."/>
            <person name="Lapidus A."/>
            <person name="Levasseur A."/>
            <person name="Lindquist E."/>
            <person name="Lipzen A."/>
            <person name="Logrieco A.F."/>
            <person name="MacCabe A."/>
            <person name="Maekelae M.R."/>
            <person name="Malavazi I."/>
            <person name="Melin P."/>
            <person name="Meyer V."/>
            <person name="Mielnichuk N."/>
            <person name="Miskei M."/>
            <person name="Molnar A.P."/>
            <person name="Mule G."/>
            <person name="Ngan C.Y."/>
            <person name="Orejas M."/>
            <person name="Orosz E."/>
            <person name="Ouedraogo J.P."/>
            <person name="Overkamp K.M."/>
            <person name="Park H.-S."/>
            <person name="Perrone G."/>
            <person name="Piumi F."/>
            <person name="Punt P.J."/>
            <person name="Ram A.F."/>
            <person name="Ramon A."/>
            <person name="Rauscher S."/>
            <person name="Record E."/>
            <person name="Riano-Pachon D.M."/>
            <person name="Robert V."/>
            <person name="Roehrig J."/>
            <person name="Ruller R."/>
            <person name="Salamov A."/>
            <person name="Salih N.S."/>
            <person name="Samson R.A."/>
            <person name="Sandor E."/>
            <person name="Sanguinetti M."/>
            <person name="Schuetze T."/>
            <person name="Sepcic K."/>
            <person name="Shelest E."/>
            <person name="Sherlock G."/>
            <person name="Sophianopoulou V."/>
            <person name="Squina F.M."/>
            <person name="Sun H."/>
            <person name="Susca A."/>
            <person name="Todd R.B."/>
            <person name="Tsang A."/>
            <person name="Unkles S.E."/>
            <person name="van de Wiele N."/>
            <person name="van Rossen-Uffink D."/>
            <person name="Oliveira J.V."/>
            <person name="Vesth T.C."/>
            <person name="Visser J."/>
            <person name="Yu J.-H."/>
            <person name="Zhou M."/>
            <person name="Andersen M.R."/>
            <person name="Archer D.B."/>
            <person name="Baker S.E."/>
            <person name="Benoit I."/>
            <person name="Brakhage A.A."/>
            <person name="Braus G.H."/>
            <person name="Fischer R."/>
            <person name="Frisvad J.C."/>
            <person name="Goldman G.H."/>
            <person name="Houbraken J."/>
            <person name="Oakley B."/>
            <person name="Pocsi I."/>
            <person name="Scazzocchio C."/>
            <person name="Seiboth B."/>
            <person name="vanKuyk P.A."/>
            <person name="Wortman J."/>
            <person name="Dyer P.S."/>
            <person name="Grigoriev I.V."/>
        </authorList>
    </citation>
    <scope>NUCLEOTIDE SEQUENCE [LARGE SCALE GENOMIC DNA]</scope>
    <source>
        <strain evidence="2">CBS 106.47</strain>
    </source>
</reference>
<dbReference type="VEuPathDB" id="FungiDB:ASPFODRAFT_128311"/>
<organism evidence="1 2">
    <name type="scientific">Aspergillus luchuensis (strain CBS 106.47)</name>
    <dbReference type="NCBI Taxonomy" id="1137211"/>
    <lineage>
        <taxon>Eukaryota</taxon>
        <taxon>Fungi</taxon>
        <taxon>Dikarya</taxon>
        <taxon>Ascomycota</taxon>
        <taxon>Pezizomycotina</taxon>
        <taxon>Eurotiomycetes</taxon>
        <taxon>Eurotiomycetidae</taxon>
        <taxon>Eurotiales</taxon>
        <taxon>Aspergillaceae</taxon>
        <taxon>Aspergillus</taxon>
        <taxon>Aspergillus subgen. Circumdati</taxon>
    </lineage>
</organism>
<evidence type="ECO:0000313" key="1">
    <source>
        <dbReference type="EMBL" id="OJZ89977.1"/>
    </source>
</evidence>
<evidence type="ECO:0000313" key="2">
    <source>
        <dbReference type="Proteomes" id="UP000184063"/>
    </source>
</evidence>